<dbReference type="PANTHER" id="PTHR46042:SF1">
    <property type="entry name" value="DIPHTHINE METHYLTRANSFERASE"/>
    <property type="match status" value="1"/>
</dbReference>
<dbReference type="InterPro" id="IPR001680">
    <property type="entry name" value="WD40_rpt"/>
</dbReference>
<organism evidence="10 11">
    <name type="scientific">Basidiobolus ranarum</name>
    <dbReference type="NCBI Taxonomy" id="34480"/>
    <lineage>
        <taxon>Eukaryota</taxon>
        <taxon>Fungi</taxon>
        <taxon>Fungi incertae sedis</taxon>
        <taxon>Zoopagomycota</taxon>
        <taxon>Entomophthoromycotina</taxon>
        <taxon>Basidiobolomycetes</taxon>
        <taxon>Basidiobolales</taxon>
        <taxon>Basidiobolaceae</taxon>
        <taxon>Basidiobolus</taxon>
    </lineage>
</organism>
<keyword evidence="2 8" id="KW-0853">WD repeat</keyword>
<dbReference type="EC" id="3.1.1.97" evidence="6"/>
<sequence>MSEVPQCESLFHLDTEYSADSIESCPISGFSEYFVCGTYQLKNPEVNAEDNEKKEIDEEDEEEKTDKPMKRVGRLLSYQIQDDESPRAVEKHRIETAAILDLKWCHHPIDGSPVLGQVDSVGGVSLYTLNKDGELSLKTTHSTNDEGILSLSLDWSNRVSGNAPQIVVSQSDGQIILFDLGDGGEFRVVDQWQGHDLEAWIAGFDYWNTNTIFTGADDCKFKIWDARLGFTTPTMTSKIHQAGVCSVQSNPHQEHLLATGSYDENVYIWDTRSMRRPLQDVHVGGGVWRLKWHPTEANTLLAGCMHNGFHILDVDGFESGDLDSKVTCSFMAHESLAYGCDWSYQPNSNLVASCSFYDHMLHLWNRAN</sequence>
<keyword evidence="3" id="KW-0677">Repeat</keyword>
<dbReference type="InterPro" id="IPR052415">
    <property type="entry name" value="Diphthine_MTase"/>
</dbReference>
<proteinExistence type="inferred from homology"/>
<comment type="catalytic activity">
    <reaction evidence="7">
        <text>diphthine methyl ester-[translation elongation factor 2] + H2O = diphthine-[translation elongation factor 2] + methanol + H(+)</text>
        <dbReference type="Rhea" id="RHEA:42656"/>
        <dbReference type="Rhea" id="RHEA-COMP:10172"/>
        <dbReference type="Rhea" id="RHEA-COMP:10173"/>
        <dbReference type="ChEBI" id="CHEBI:15377"/>
        <dbReference type="ChEBI" id="CHEBI:15378"/>
        <dbReference type="ChEBI" id="CHEBI:17790"/>
        <dbReference type="ChEBI" id="CHEBI:79005"/>
        <dbReference type="ChEBI" id="CHEBI:82696"/>
        <dbReference type="EC" id="3.1.1.97"/>
    </reaction>
</comment>
<dbReference type="Proteomes" id="UP001479436">
    <property type="component" value="Unassembled WGS sequence"/>
</dbReference>
<gene>
    <name evidence="10" type="ORF">K7432_002199</name>
</gene>
<dbReference type="PROSITE" id="PS00678">
    <property type="entry name" value="WD_REPEATS_1"/>
    <property type="match status" value="1"/>
</dbReference>
<feature type="region of interest" description="Disordered" evidence="9">
    <location>
        <begin position="46"/>
        <end position="70"/>
    </location>
</feature>
<reference evidence="10 11" key="1">
    <citation type="submission" date="2023-04" db="EMBL/GenBank/DDBJ databases">
        <title>Genome of Basidiobolus ranarum AG-B5.</title>
        <authorList>
            <person name="Stajich J.E."/>
            <person name="Carter-House D."/>
            <person name="Gryganskyi A."/>
        </authorList>
    </citation>
    <scope>NUCLEOTIDE SEQUENCE [LARGE SCALE GENOMIC DNA]</scope>
    <source>
        <strain evidence="10 11">AG-B5</strain>
    </source>
</reference>
<dbReference type="Gene3D" id="2.130.10.10">
    <property type="entry name" value="YVTN repeat-like/Quinoprotein amine dehydrogenase"/>
    <property type="match status" value="1"/>
</dbReference>
<evidence type="ECO:0000256" key="1">
    <source>
        <dbReference type="ARBA" id="ARBA00005156"/>
    </source>
</evidence>
<evidence type="ECO:0000256" key="3">
    <source>
        <dbReference type="ARBA" id="ARBA00022737"/>
    </source>
</evidence>
<accession>A0ABR2W8A0</accession>
<comment type="pathway">
    <text evidence="1">Protein modification; peptidyl-diphthamide biosynthesis.</text>
</comment>
<evidence type="ECO:0000313" key="11">
    <source>
        <dbReference type="Proteomes" id="UP001479436"/>
    </source>
</evidence>
<dbReference type="PROSITE" id="PS50294">
    <property type="entry name" value="WD_REPEATS_REGION"/>
    <property type="match status" value="1"/>
</dbReference>
<name>A0ABR2W8A0_9FUNG</name>
<evidence type="ECO:0000313" key="10">
    <source>
        <dbReference type="EMBL" id="KAK9723043.1"/>
    </source>
</evidence>
<dbReference type="Pfam" id="PF00400">
    <property type="entry name" value="WD40"/>
    <property type="match status" value="2"/>
</dbReference>
<dbReference type="InterPro" id="IPR015943">
    <property type="entry name" value="WD40/YVTN_repeat-like_dom_sf"/>
</dbReference>
<evidence type="ECO:0000256" key="7">
    <source>
        <dbReference type="ARBA" id="ARBA00047551"/>
    </source>
</evidence>
<evidence type="ECO:0000256" key="4">
    <source>
        <dbReference type="ARBA" id="ARBA00022801"/>
    </source>
</evidence>
<comment type="caution">
    <text evidence="10">The sequence shown here is derived from an EMBL/GenBank/DDBJ whole genome shotgun (WGS) entry which is preliminary data.</text>
</comment>
<keyword evidence="4" id="KW-0378">Hydrolase</keyword>
<dbReference type="EMBL" id="JASJQH010006932">
    <property type="protein sequence ID" value="KAK9723043.1"/>
    <property type="molecule type" value="Genomic_DNA"/>
</dbReference>
<evidence type="ECO:0000256" key="8">
    <source>
        <dbReference type="PROSITE-ProRule" id="PRU00221"/>
    </source>
</evidence>
<evidence type="ECO:0000256" key="9">
    <source>
        <dbReference type="SAM" id="MobiDB-lite"/>
    </source>
</evidence>
<dbReference type="SMART" id="SM00320">
    <property type="entry name" value="WD40"/>
    <property type="match status" value="5"/>
</dbReference>
<evidence type="ECO:0000256" key="5">
    <source>
        <dbReference type="ARBA" id="ARBA00038092"/>
    </source>
</evidence>
<feature type="repeat" description="WD" evidence="8">
    <location>
        <begin position="237"/>
        <end position="279"/>
    </location>
</feature>
<dbReference type="PROSITE" id="PS50082">
    <property type="entry name" value="WD_REPEATS_2"/>
    <property type="match status" value="1"/>
</dbReference>
<dbReference type="InterPro" id="IPR019775">
    <property type="entry name" value="WD40_repeat_CS"/>
</dbReference>
<protein>
    <recommendedName>
        <fullName evidence="6">methylated diphthine methylhydrolase</fullName>
        <ecNumber evidence="6">3.1.1.97</ecNumber>
    </recommendedName>
</protein>
<dbReference type="PANTHER" id="PTHR46042">
    <property type="entry name" value="DIPHTHINE METHYLTRANSFERASE"/>
    <property type="match status" value="1"/>
</dbReference>
<evidence type="ECO:0000256" key="2">
    <source>
        <dbReference type="ARBA" id="ARBA00022574"/>
    </source>
</evidence>
<comment type="similarity">
    <text evidence="5">Belongs to the DPH7 family.</text>
</comment>
<dbReference type="InterPro" id="IPR036322">
    <property type="entry name" value="WD40_repeat_dom_sf"/>
</dbReference>
<keyword evidence="11" id="KW-1185">Reference proteome</keyword>
<dbReference type="SUPFAM" id="SSF50978">
    <property type="entry name" value="WD40 repeat-like"/>
    <property type="match status" value="1"/>
</dbReference>
<evidence type="ECO:0000256" key="6">
    <source>
        <dbReference type="ARBA" id="ARBA00039131"/>
    </source>
</evidence>